<dbReference type="InterPro" id="IPR012796">
    <property type="entry name" value="Lysidine-tRNA-synth_C"/>
</dbReference>
<organism evidence="10 11">
    <name type="scientific">endosymbiont of Bathymodiolus septemdierum str. Myojin knoll</name>
    <dbReference type="NCBI Taxonomy" id="1303921"/>
    <lineage>
        <taxon>Bacteria</taxon>
        <taxon>Pseudomonadati</taxon>
        <taxon>Pseudomonadota</taxon>
        <taxon>Gammaproteobacteria</taxon>
        <taxon>sulfur-oxidizing symbionts</taxon>
    </lineage>
</organism>
<dbReference type="GO" id="GO:0006400">
    <property type="term" value="P:tRNA modification"/>
    <property type="evidence" value="ECO:0007669"/>
    <property type="project" value="UniProtKB-UniRule"/>
</dbReference>
<dbReference type="GO" id="GO:0005524">
    <property type="term" value="F:ATP binding"/>
    <property type="evidence" value="ECO:0007669"/>
    <property type="project" value="UniProtKB-UniRule"/>
</dbReference>
<dbReference type="EMBL" id="AP013042">
    <property type="protein sequence ID" value="BAS68310.1"/>
    <property type="molecule type" value="Genomic_DNA"/>
</dbReference>
<dbReference type="Pfam" id="PF11734">
    <property type="entry name" value="TilS_C"/>
    <property type="match status" value="1"/>
</dbReference>
<dbReference type="NCBIfam" id="TIGR02433">
    <property type="entry name" value="lysidine_TilS_C"/>
    <property type="match status" value="1"/>
</dbReference>
<keyword evidence="3 8" id="KW-0436">Ligase</keyword>
<comment type="similarity">
    <text evidence="8">Belongs to the tRNA(Ile)-lysidine synthase family.</text>
</comment>
<dbReference type="EC" id="6.3.4.19" evidence="8"/>
<dbReference type="PANTHER" id="PTHR43033">
    <property type="entry name" value="TRNA(ILE)-LYSIDINE SYNTHASE-RELATED"/>
    <property type="match status" value="1"/>
</dbReference>
<evidence type="ECO:0000256" key="7">
    <source>
        <dbReference type="ARBA" id="ARBA00048539"/>
    </source>
</evidence>
<dbReference type="Pfam" id="PF09179">
    <property type="entry name" value="TilS"/>
    <property type="match status" value="1"/>
</dbReference>
<dbReference type="SUPFAM" id="SSF56037">
    <property type="entry name" value="PheT/TilS domain"/>
    <property type="match status" value="1"/>
</dbReference>
<sequence>MENLKTKDAFLEGKNIVLGLSGGIDSVVLLHYLHAKYPNKVRAVHCNHHLSRHCNEWQAFCDDLCQSLNIPFTKINLIIKKSSNVEENARKSRYLSLSSDLKKNEVLCTAHHKNDQAETLLLQLFRGSGVAGLASMPTFKTFGKGTLYRPLLNIAKSEIIQYAKDNQLSWIEDDSNTDTNFRRNFLRLDILPKLETVYQNLTNTLARSAKHQSESLRLTQDLAKLDIEQYHLISSNRLNVARLSVLKPYRIRNVLRHHLSNLGFLMPSDKVMQQILDLLYAKEDAVPLVSWGEAEIRRYKNELYFINQALENKSNCPYHAEFKDMNNFSIRHRKDGQRIKLSNKRHSQSLKKVLQEASIPPWERNTLKMYYVEDELRAMERIGYMENAE</sequence>
<dbReference type="Gene3D" id="3.40.50.620">
    <property type="entry name" value="HUPs"/>
    <property type="match status" value="1"/>
</dbReference>
<dbReference type="InterPro" id="IPR015262">
    <property type="entry name" value="tRNA_Ile_lys_synt_subst-bd"/>
</dbReference>
<evidence type="ECO:0000256" key="2">
    <source>
        <dbReference type="ARBA" id="ARBA00022490"/>
    </source>
</evidence>
<comment type="function">
    <text evidence="8">Ligates lysine onto the cytidine present at position 34 of the AUA codon-specific tRNA(Ile) that contains the anticodon CAU, in an ATP-dependent manner. Cytidine is converted to lysidine, thus changing the amino acid specificity of the tRNA from methionine to isoleucine.</text>
</comment>
<dbReference type="PANTHER" id="PTHR43033:SF1">
    <property type="entry name" value="TRNA(ILE)-LYSIDINE SYNTHASE-RELATED"/>
    <property type="match status" value="1"/>
</dbReference>
<proteinExistence type="inferred from homology"/>
<evidence type="ECO:0000256" key="6">
    <source>
        <dbReference type="ARBA" id="ARBA00022840"/>
    </source>
</evidence>
<keyword evidence="4 8" id="KW-0819">tRNA processing</keyword>
<feature type="domain" description="Lysidine-tRNA(Ile) synthetase C-terminal" evidence="9">
    <location>
        <begin position="328"/>
        <end position="384"/>
    </location>
</feature>
<evidence type="ECO:0000256" key="4">
    <source>
        <dbReference type="ARBA" id="ARBA00022694"/>
    </source>
</evidence>
<dbReference type="Gene3D" id="1.20.59.20">
    <property type="match status" value="1"/>
</dbReference>
<dbReference type="CDD" id="cd01992">
    <property type="entry name" value="TilS_N"/>
    <property type="match status" value="1"/>
</dbReference>
<keyword evidence="5 8" id="KW-0547">Nucleotide-binding</keyword>
<dbReference type="InterPro" id="IPR012094">
    <property type="entry name" value="tRNA_Ile_lys_synt"/>
</dbReference>
<dbReference type="HAMAP" id="MF_01161">
    <property type="entry name" value="tRNA_Ile_lys_synt"/>
    <property type="match status" value="1"/>
</dbReference>
<dbReference type="NCBIfam" id="TIGR02432">
    <property type="entry name" value="lysidine_TilS_N"/>
    <property type="match status" value="1"/>
</dbReference>
<comment type="catalytic activity">
    <reaction evidence="7 8">
        <text>cytidine(34) in tRNA(Ile2) + L-lysine + ATP = lysidine(34) in tRNA(Ile2) + AMP + diphosphate + H(+)</text>
        <dbReference type="Rhea" id="RHEA:43744"/>
        <dbReference type="Rhea" id="RHEA-COMP:10625"/>
        <dbReference type="Rhea" id="RHEA-COMP:10670"/>
        <dbReference type="ChEBI" id="CHEBI:15378"/>
        <dbReference type="ChEBI" id="CHEBI:30616"/>
        <dbReference type="ChEBI" id="CHEBI:32551"/>
        <dbReference type="ChEBI" id="CHEBI:33019"/>
        <dbReference type="ChEBI" id="CHEBI:82748"/>
        <dbReference type="ChEBI" id="CHEBI:83665"/>
        <dbReference type="ChEBI" id="CHEBI:456215"/>
        <dbReference type="EC" id="6.3.4.19"/>
    </reaction>
</comment>
<keyword evidence="2 8" id="KW-0963">Cytoplasm</keyword>
<accession>A0A0P0UTL9</accession>
<dbReference type="SMART" id="SM00977">
    <property type="entry name" value="TilS_C"/>
    <property type="match status" value="1"/>
</dbReference>
<evidence type="ECO:0000313" key="11">
    <source>
        <dbReference type="Proteomes" id="UP000067399"/>
    </source>
</evidence>
<keyword evidence="11" id="KW-1185">Reference proteome</keyword>
<evidence type="ECO:0000256" key="8">
    <source>
        <dbReference type="HAMAP-Rule" id="MF_01161"/>
    </source>
</evidence>
<dbReference type="GO" id="GO:0032267">
    <property type="term" value="F:tRNA(Ile)-lysidine synthase activity"/>
    <property type="evidence" value="ECO:0007669"/>
    <property type="project" value="UniProtKB-EC"/>
</dbReference>
<name>A0A0P0UTL9_9GAMM</name>
<keyword evidence="6 8" id="KW-0067">ATP-binding</keyword>
<dbReference type="OrthoDB" id="9807403at2"/>
<evidence type="ECO:0000256" key="1">
    <source>
        <dbReference type="ARBA" id="ARBA00004496"/>
    </source>
</evidence>
<dbReference type="InterPro" id="IPR012795">
    <property type="entry name" value="tRNA_Ile_lys_synt_N"/>
</dbReference>
<dbReference type="STRING" id="1303921.BSEPE_1327"/>
<reference evidence="10 11" key="2">
    <citation type="journal article" date="2016" name="ISME J.">
        <title>Heterogeneous composition of key metabolic gene clusters in a vent mussel symbiont population.</title>
        <authorList>
            <person name="Ikuta T."/>
            <person name="Takaki Y."/>
            <person name="Nagai Y."/>
            <person name="Shimamura S."/>
            <person name="Tsuda M."/>
            <person name="Kawagucci S."/>
            <person name="Aoki Y."/>
            <person name="Inoue K."/>
            <person name="Teruya M."/>
            <person name="Satou K."/>
            <person name="Teruya K."/>
            <person name="Shimoji M."/>
            <person name="Tamotsu H."/>
            <person name="Hirano T."/>
            <person name="Maruyama T."/>
            <person name="Yoshida T."/>
        </authorList>
    </citation>
    <scope>NUCLEOTIDE SEQUENCE [LARGE SCALE GENOMIC DNA]</scope>
    <source>
        <strain evidence="10 11">Myojin Knoll</strain>
    </source>
</reference>
<dbReference type="Pfam" id="PF01171">
    <property type="entry name" value="ATP_bind_3"/>
    <property type="match status" value="1"/>
</dbReference>
<dbReference type="AlphaFoldDB" id="A0A0P0UTL9"/>
<dbReference type="RefSeq" id="WP_066045390.1">
    <property type="nucleotide sequence ID" value="NZ_AP013042.1"/>
</dbReference>
<evidence type="ECO:0000256" key="3">
    <source>
        <dbReference type="ARBA" id="ARBA00022598"/>
    </source>
</evidence>
<evidence type="ECO:0000259" key="9">
    <source>
        <dbReference type="SMART" id="SM00977"/>
    </source>
</evidence>
<comment type="subcellular location">
    <subcellularLocation>
        <location evidence="1 8">Cytoplasm</location>
    </subcellularLocation>
</comment>
<reference evidence="10 11" key="1">
    <citation type="journal article" date="2000" name="Mar. Ecol. Prog. Ser.">
        <title>Phylogenetic characterization of endosymbionts in three hydrothermal vent mussels: influence on host distributions.</title>
        <authorList>
            <person name="Fujiwara Y."/>
            <person name="Takai K."/>
            <person name="Uematsu K."/>
            <person name="Tsuchida S."/>
            <person name="Hunt J.C."/>
            <person name="Hashimoto J."/>
        </authorList>
    </citation>
    <scope>NUCLEOTIDE SEQUENCE [LARGE SCALE GENOMIC DNA]</scope>
    <source>
        <strain evidence="10 11">Myojin Knoll</strain>
    </source>
</reference>
<evidence type="ECO:0000256" key="5">
    <source>
        <dbReference type="ARBA" id="ARBA00022741"/>
    </source>
</evidence>
<dbReference type="SUPFAM" id="SSF82829">
    <property type="entry name" value="MesJ substrate recognition domain-like"/>
    <property type="match status" value="1"/>
</dbReference>
<comment type="domain">
    <text evidence="8">The N-terminal region contains the highly conserved SGGXDS motif, predicted to be a P-loop motif involved in ATP binding.</text>
</comment>
<dbReference type="GO" id="GO:0005737">
    <property type="term" value="C:cytoplasm"/>
    <property type="evidence" value="ECO:0007669"/>
    <property type="project" value="UniProtKB-SubCell"/>
</dbReference>
<evidence type="ECO:0000313" key="10">
    <source>
        <dbReference type="EMBL" id="BAS68310.1"/>
    </source>
</evidence>
<dbReference type="InterPro" id="IPR014729">
    <property type="entry name" value="Rossmann-like_a/b/a_fold"/>
</dbReference>
<dbReference type="KEGG" id="ebh:BSEPE_1327"/>
<protein>
    <recommendedName>
        <fullName evidence="8">tRNA(Ile)-lysidine synthase</fullName>
        <ecNumber evidence="8">6.3.4.19</ecNumber>
    </recommendedName>
    <alternativeName>
        <fullName evidence="8">tRNA(Ile)-2-lysyl-cytidine synthase</fullName>
    </alternativeName>
    <alternativeName>
        <fullName evidence="8">tRNA(Ile)-lysidine synthetase</fullName>
    </alternativeName>
</protein>
<gene>
    <name evidence="8 10" type="primary">tilS</name>
    <name evidence="10" type="ORF">BSEPE_1327</name>
</gene>
<dbReference type="Proteomes" id="UP000067399">
    <property type="component" value="Chromosome"/>
</dbReference>
<dbReference type="SUPFAM" id="SSF52402">
    <property type="entry name" value="Adenine nucleotide alpha hydrolases-like"/>
    <property type="match status" value="1"/>
</dbReference>
<feature type="binding site" evidence="8">
    <location>
        <begin position="21"/>
        <end position="26"/>
    </location>
    <ligand>
        <name>ATP</name>
        <dbReference type="ChEBI" id="CHEBI:30616"/>
    </ligand>
</feature>
<dbReference type="InterPro" id="IPR011063">
    <property type="entry name" value="TilS/TtcA_N"/>
</dbReference>